<keyword evidence="1" id="KW-1133">Transmembrane helix</keyword>
<gene>
    <name evidence="2" type="ORF">CN97_08405</name>
</gene>
<dbReference type="AlphaFoldDB" id="A0A086XTI8"/>
<organism evidence="2 3">
    <name type="scientific">Haematobacter massiliensis</name>
    <dbReference type="NCBI Taxonomy" id="195105"/>
    <lineage>
        <taxon>Bacteria</taxon>
        <taxon>Pseudomonadati</taxon>
        <taxon>Pseudomonadota</taxon>
        <taxon>Alphaproteobacteria</taxon>
        <taxon>Rhodobacterales</taxon>
        <taxon>Paracoccaceae</taxon>
        <taxon>Haematobacter</taxon>
    </lineage>
</organism>
<evidence type="ECO:0000313" key="3">
    <source>
        <dbReference type="Proteomes" id="UP000028826"/>
    </source>
</evidence>
<name>A0A086XTI8_9RHOB</name>
<comment type="caution">
    <text evidence="2">The sequence shown here is derived from an EMBL/GenBank/DDBJ whole genome shotgun (WGS) entry which is preliminary data.</text>
</comment>
<keyword evidence="3" id="KW-1185">Reference proteome</keyword>
<reference evidence="2 3" key="1">
    <citation type="submission" date="2014-03" db="EMBL/GenBank/DDBJ databases">
        <title>Genome of Haematobacter massiliensis CCUG 47968.</title>
        <authorList>
            <person name="Wang D."/>
            <person name="Wang G."/>
        </authorList>
    </citation>
    <scope>NUCLEOTIDE SEQUENCE [LARGE SCALE GENOMIC DNA]</scope>
    <source>
        <strain evidence="2 3">CCUG 47968</strain>
    </source>
</reference>
<evidence type="ECO:0000313" key="2">
    <source>
        <dbReference type="EMBL" id="KFI25338.1"/>
    </source>
</evidence>
<keyword evidence="1" id="KW-0812">Transmembrane</keyword>
<feature type="transmembrane region" description="Helical" evidence="1">
    <location>
        <begin position="28"/>
        <end position="45"/>
    </location>
</feature>
<accession>A0A086XTI8</accession>
<dbReference type="EMBL" id="JGYG01000027">
    <property type="protein sequence ID" value="KFI25338.1"/>
    <property type="molecule type" value="Genomic_DNA"/>
</dbReference>
<sequence>MAVVSLLLAGLVIVFITSLTKFERQDKIATIWLLIAFVIGGLMMGPDASAYRPENSVCGRGCPPELRGRILIDL</sequence>
<evidence type="ECO:0000256" key="1">
    <source>
        <dbReference type="SAM" id="Phobius"/>
    </source>
</evidence>
<dbReference type="Proteomes" id="UP000028826">
    <property type="component" value="Unassembled WGS sequence"/>
</dbReference>
<keyword evidence="1" id="KW-0472">Membrane</keyword>
<protein>
    <submittedName>
        <fullName evidence="2">Uncharacterized protein</fullName>
    </submittedName>
</protein>
<proteinExistence type="predicted"/>